<proteinExistence type="predicted"/>
<sequence length="48" mass="5441">MMDVLNTGAAEITEWDESIIRQLVDTVTVLSEDRSHVRLYDGMSSNKN</sequence>
<dbReference type="Proteomes" id="UP000095765">
    <property type="component" value="Unassembled WGS sequence"/>
</dbReference>
<dbReference type="AlphaFoldDB" id="A0A174T7B3"/>
<dbReference type="GeneID" id="72462996"/>
<evidence type="ECO:0000313" key="2">
    <source>
        <dbReference type="Proteomes" id="UP000095765"/>
    </source>
</evidence>
<accession>A0A174T7B3</accession>
<organism evidence="1 2">
    <name type="scientific">Anaerotruncus colihominis</name>
    <dbReference type="NCBI Taxonomy" id="169435"/>
    <lineage>
        <taxon>Bacteria</taxon>
        <taxon>Bacillati</taxon>
        <taxon>Bacillota</taxon>
        <taxon>Clostridia</taxon>
        <taxon>Eubacteriales</taxon>
        <taxon>Oscillospiraceae</taxon>
        <taxon>Anaerotruncus</taxon>
    </lineage>
</organism>
<name>A0A174T7B3_9FIRM</name>
<dbReference type="RefSeq" id="WP_006873702.1">
    <property type="nucleotide sequence ID" value="NZ_CABIWA010000010.1"/>
</dbReference>
<protein>
    <submittedName>
        <fullName evidence="1">Uncharacterized protein</fullName>
    </submittedName>
</protein>
<gene>
    <name evidence="1" type="ORF">ERS852551_02887</name>
</gene>
<evidence type="ECO:0000313" key="1">
    <source>
        <dbReference type="EMBL" id="CUQ04401.1"/>
    </source>
</evidence>
<dbReference type="EMBL" id="CZBE01000022">
    <property type="protein sequence ID" value="CUQ04401.1"/>
    <property type="molecule type" value="Genomic_DNA"/>
</dbReference>
<reference evidence="1 2" key="1">
    <citation type="submission" date="2015-09" db="EMBL/GenBank/DDBJ databases">
        <authorList>
            <consortium name="Pathogen Informatics"/>
        </authorList>
    </citation>
    <scope>NUCLEOTIDE SEQUENCE [LARGE SCALE GENOMIC DNA]</scope>
    <source>
        <strain evidence="1 2">2789STDY5834939</strain>
    </source>
</reference>